<dbReference type="OrthoDB" id="2495887at2759"/>
<sequence length="214" mass="23012">MATNWGRQLANWQKWGLTLLTLTLRFSCLFEKWPQPPGLGAIAMASNLWNSSGVCGACISINGPSGEAHQGIVSDQCPSCKEYSLDLAPDLWSLVSNNKTPGVLNISWEFVSCNFSTPIQFINKDGVSNSSTSVQVDGSNTPISSLEVLPTAHDSKEWIKLIRQASSNFFQPEDNAGLGSIGDLRITCGDGKTIVTNEVNLDQPFGITNATGNC</sequence>
<dbReference type="InterPro" id="IPR036908">
    <property type="entry name" value="RlpA-like_sf"/>
</dbReference>
<reference evidence="3 4" key="1">
    <citation type="submission" date="2015-08" db="EMBL/GenBank/DDBJ databases">
        <title>Next Generation Sequencing and Analysis of the Genome of Puccinia sorghi L Schw, the Causal Agent of Maize Common Rust.</title>
        <authorList>
            <person name="Rochi L."/>
            <person name="Burguener G."/>
            <person name="Darino M."/>
            <person name="Turjanski A."/>
            <person name="Kreff E."/>
            <person name="Dieguez M.J."/>
            <person name="Sacco F."/>
        </authorList>
    </citation>
    <scope>NUCLEOTIDE SEQUENCE [LARGE SCALE GENOMIC DNA]</scope>
    <source>
        <strain evidence="3 4">RO10H11247</strain>
    </source>
</reference>
<evidence type="ECO:0000313" key="4">
    <source>
        <dbReference type="Proteomes" id="UP000037035"/>
    </source>
</evidence>
<feature type="chain" id="PRO_5005568509" description="Expansin-like EG45 domain-containing protein" evidence="2">
    <location>
        <begin position="26"/>
        <end position="214"/>
    </location>
</feature>
<dbReference type="EMBL" id="LAVV01005920">
    <property type="protein sequence ID" value="KNZ60588.1"/>
    <property type="molecule type" value="Genomic_DNA"/>
</dbReference>
<proteinExistence type="predicted"/>
<accession>A0A0L6VIJ7</accession>
<comment type="caution">
    <text evidence="3">The sequence shown here is derived from an EMBL/GenBank/DDBJ whole genome shotgun (WGS) entry which is preliminary data.</text>
</comment>
<keyword evidence="1 2" id="KW-0732">Signal</keyword>
<dbReference type="STRING" id="27349.A0A0L6VIJ7"/>
<evidence type="ECO:0000256" key="1">
    <source>
        <dbReference type="ARBA" id="ARBA00022729"/>
    </source>
</evidence>
<name>A0A0L6VIJ7_9BASI</name>
<evidence type="ECO:0008006" key="5">
    <source>
        <dbReference type="Google" id="ProtNLM"/>
    </source>
</evidence>
<dbReference type="Proteomes" id="UP000037035">
    <property type="component" value="Unassembled WGS sequence"/>
</dbReference>
<gene>
    <name evidence="3" type="ORF">VP01_1532g7</name>
</gene>
<dbReference type="PANTHER" id="PTHR31836">
    <property type="match status" value="1"/>
</dbReference>
<feature type="signal peptide" evidence="2">
    <location>
        <begin position="1"/>
        <end position="25"/>
    </location>
</feature>
<dbReference type="Gene3D" id="2.40.40.10">
    <property type="entry name" value="RlpA-like domain"/>
    <property type="match status" value="1"/>
</dbReference>
<dbReference type="PANTHER" id="PTHR31836:SF21">
    <property type="entry name" value="EXPANSIN-LIKE PROTEIN 7"/>
    <property type="match status" value="1"/>
</dbReference>
<dbReference type="AlphaFoldDB" id="A0A0L6VIJ7"/>
<dbReference type="Gene3D" id="2.60.40.760">
    <property type="entry name" value="Expansin, cellulose-binding-like domain"/>
    <property type="match status" value="1"/>
</dbReference>
<evidence type="ECO:0000256" key="2">
    <source>
        <dbReference type="SAM" id="SignalP"/>
    </source>
</evidence>
<dbReference type="CDD" id="cd22271">
    <property type="entry name" value="DPBB_EXP_N-like"/>
    <property type="match status" value="1"/>
</dbReference>
<organism evidence="3 4">
    <name type="scientific">Puccinia sorghi</name>
    <dbReference type="NCBI Taxonomy" id="27349"/>
    <lineage>
        <taxon>Eukaryota</taxon>
        <taxon>Fungi</taxon>
        <taxon>Dikarya</taxon>
        <taxon>Basidiomycota</taxon>
        <taxon>Pucciniomycotina</taxon>
        <taxon>Pucciniomycetes</taxon>
        <taxon>Pucciniales</taxon>
        <taxon>Pucciniaceae</taxon>
        <taxon>Puccinia</taxon>
    </lineage>
</organism>
<dbReference type="InterPro" id="IPR036749">
    <property type="entry name" value="Expansin_CBD_sf"/>
</dbReference>
<keyword evidence="4" id="KW-1185">Reference proteome</keyword>
<evidence type="ECO:0000313" key="3">
    <source>
        <dbReference type="EMBL" id="KNZ60588.1"/>
    </source>
</evidence>
<protein>
    <recommendedName>
        <fullName evidence="5">Expansin-like EG45 domain-containing protein</fullName>
    </recommendedName>
</protein>
<dbReference type="InterPro" id="IPR051477">
    <property type="entry name" value="Expansin_CellWall"/>
</dbReference>
<dbReference type="SUPFAM" id="SSF50685">
    <property type="entry name" value="Barwin-like endoglucanases"/>
    <property type="match status" value="1"/>
</dbReference>
<dbReference type="VEuPathDB" id="FungiDB:VP01_1532g7"/>